<dbReference type="Pfam" id="PF13202">
    <property type="entry name" value="EF-hand_5"/>
    <property type="match status" value="2"/>
</dbReference>
<dbReference type="PROSITE" id="PS50222">
    <property type="entry name" value="EF_HAND_2"/>
    <property type="match status" value="1"/>
</dbReference>
<sequence length="89" mass="9234">MKKLSALTMSLLLSLGALTAVADDTGNGDTGAKSAFAMADKNSDGSVDKSEARTSGIDNDRFEKLDKNGDGKLSESEYRGADRGTSGGW</sequence>
<name>A0ABT8TH97_9GAMM</name>
<gene>
    <name evidence="4" type="ORF">QWI16_13980</name>
</gene>
<protein>
    <submittedName>
        <fullName evidence="4">EF-hand domain-containing protein</fullName>
    </submittedName>
</protein>
<dbReference type="EMBL" id="JAULRT010000060">
    <property type="protein sequence ID" value="MDO3383286.1"/>
    <property type="molecule type" value="Genomic_DNA"/>
</dbReference>
<feature type="compositionally biased region" description="Basic and acidic residues" evidence="1">
    <location>
        <begin position="41"/>
        <end position="82"/>
    </location>
</feature>
<dbReference type="SUPFAM" id="SSF47473">
    <property type="entry name" value="EF-hand"/>
    <property type="match status" value="1"/>
</dbReference>
<evidence type="ECO:0000313" key="4">
    <source>
        <dbReference type="EMBL" id="MDO3383286.1"/>
    </source>
</evidence>
<comment type="caution">
    <text evidence="4">The sequence shown here is derived from an EMBL/GenBank/DDBJ whole genome shotgun (WGS) entry which is preliminary data.</text>
</comment>
<dbReference type="InterPro" id="IPR002048">
    <property type="entry name" value="EF_hand_dom"/>
</dbReference>
<feature type="region of interest" description="Disordered" evidence="1">
    <location>
        <begin position="40"/>
        <end position="89"/>
    </location>
</feature>
<dbReference type="RefSeq" id="WP_302714055.1">
    <property type="nucleotide sequence ID" value="NZ_JAULRT010000060.1"/>
</dbReference>
<dbReference type="Proteomes" id="UP001168380">
    <property type="component" value="Unassembled WGS sequence"/>
</dbReference>
<keyword evidence="2" id="KW-0732">Signal</keyword>
<feature type="signal peptide" evidence="2">
    <location>
        <begin position="1"/>
        <end position="22"/>
    </location>
</feature>
<reference evidence="4" key="1">
    <citation type="submission" date="2023-07" db="EMBL/GenBank/DDBJ databases">
        <title>Gilvimarinus algae sp. nov., isolated from the surface of Kelp.</title>
        <authorList>
            <person name="Sun Y.Y."/>
            <person name="Gong Y."/>
            <person name="Du Z.J."/>
        </authorList>
    </citation>
    <scope>NUCLEOTIDE SEQUENCE</scope>
    <source>
        <strain evidence="4">SDUM040014</strain>
    </source>
</reference>
<dbReference type="PROSITE" id="PS00018">
    <property type="entry name" value="EF_HAND_1"/>
    <property type="match status" value="1"/>
</dbReference>
<dbReference type="Gene3D" id="1.10.238.10">
    <property type="entry name" value="EF-hand"/>
    <property type="match status" value="1"/>
</dbReference>
<feature type="domain" description="EF-hand" evidence="3">
    <location>
        <begin position="62"/>
        <end position="88"/>
    </location>
</feature>
<accession>A0ABT8TH97</accession>
<proteinExistence type="predicted"/>
<evidence type="ECO:0000256" key="1">
    <source>
        <dbReference type="SAM" id="MobiDB-lite"/>
    </source>
</evidence>
<evidence type="ECO:0000256" key="2">
    <source>
        <dbReference type="SAM" id="SignalP"/>
    </source>
</evidence>
<evidence type="ECO:0000313" key="5">
    <source>
        <dbReference type="Proteomes" id="UP001168380"/>
    </source>
</evidence>
<feature type="chain" id="PRO_5045175480" evidence="2">
    <location>
        <begin position="23"/>
        <end position="89"/>
    </location>
</feature>
<keyword evidence="5" id="KW-1185">Reference proteome</keyword>
<organism evidence="4 5">
    <name type="scientific">Gilvimarinus algae</name>
    <dbReference type="NCBI Taxonomy" id="3058037"/>
    <lineage>
        <taxon>Bacteria</taxon>
        <taxon>Pseudomonadati</taxon>
        <taxon>Pseudomonadota</taxon>
        <taxon>Gammaproteobacteria</taxon>
        <taxon>Cellvibrionales</taxon>
        <taxon>Cellvibrionaceae</taxon>
        <taxon>Gilvimarinus</taxon>
    </lineage>
</organism>
<dbReference type="InterPro" id="IPR018247">
    <property type="entry name" value="EF_Hand_1_Ca_BS"/>
</dbReference>
<dbReference type="InterPro" id="IPR011992">
    <property type="entry name" value="EF-hand-dom_pair"/>
</dbReference>
<evidence type="ECO:0000259" key="3">
    <source>
        <dbReference type="PROSITE" id="PS50222"/>
    </source>
</evidence>